<evidence type="ECO:0008006" key="3">
    <source>
        <dbReference type="Google" id="ProtNLM"/>
    </source>
</evidence>
<sequence>MSKFTRPAYLKFPQIYSTFKALNKAGDAEIEYQIRDLPEDLFEKAMEILMKEFVPEETICVACDLKNNKPACDDSYMIWYETLLERFSVGCFTNDGSDELAGVTIMTVPTLNFDPFENMQFNENISKEMLKLFDFTLNAEKVYEKYNVDKYLTDYGICIRKEFRNRGIALEFIKSRTQMMKMLNIQVTSTSYTVIATQKAAIKAGHFESYSILYKELQQKFPSFDFSKSNADMYKVMDFKI</sequence>
<comment type="caution">
    <text evidence="1">The sequence shown here is derived from an EMBL/GenBank/DDBJ whole genome shotgun (WGS) entry which is preliminary data.</text>
</comment>
<dbReference type="GO" id="GO:0008080">
    <property type="term" value="F:N-acetyltransferase activity"/>
    <property type="evidence" value="ECO:0007669"/>
    <property type="project" value="TreeGrafter"/>
</dbReference>
<dbReference type="EMBL" id="JADBJN010000001">
    <property type="protein sequence ID" value="KAG5684453.1"/>
    <property type="molecule type" value="Genomic_DNA"/>
</dbReference>
<dbReference type="Proteomes" id="UP001107558">
    <property type="component" value="Chromosome 1"/>
</dbReference>
<proteinExistence type="predicted"/>
<dbReference type="OrthoDB" id="7782438at2759"/>
<dbReference type="Gene3D" id="3.40.630.30">
    <property type="match status" value="1"/>
</dbReference>
<protein>
    <recommendedName>
        <fullName evidence="3">N-acetyltransferase domain-containing protein</fullName>
    </recommendedName>
</protein>
<keyword evidence="2" id="KW-1185">Reference proteome</keyword>
<evidence type="ECO:0000313" key="2">
    <source>
        <dbReference type="Proteomes" id="UP001107558"/>
    </source>
</evidence>
<evidence type="ECO:0000313" key="1">
    <source>
        <dbReference type="EMBL" id="KAG5684453.1"/>
    </source>
</evidence>
<name>A0A9J6CR17_POLVA</name>
<dbReference type="AlphaFoldDB" id="A0A9J6CR17"/>
<dbReference type="PANTHER" id="PTHR20905">
    <property type="entry name" value="N-ACETYLTRANSFERASE-RELATED"/>
    <property type="match status" value="1"/>
</dbReference>
<organism evidence="1 2">
    <name type="scientific">Polypedilum vanderplanki</name>
    <name type="common">Sleeping chironomid midge</name>
    <dbReference type="NCBI Taxonomy" id="319348"/>
    <lineage>
        <taxon>Eukaryota</taxon>
        <taxon>Metazoa</taxon>
        <taxon>Ecdysozoa</taxon>
        <taxon>Arthropoda</taxon>
        <taxon>Hexapoda</taxon>
        <taxon>Insecta</taxon>
        <taxon>Pterygota</taxon>
        <taxon>Neoptera</taxon>
        <taxon>Endopterygota</taxon>
        <taxon>Diptera</taxon>
        <taxon>Nematocera</taxon>
        <taxon>Chironomoidea</taxon>
        <taxon>Chironomidae</taxon>
        <taxon>Chironominae</taxon>
        <taxon>Polypedilum</taxon>
        <taxon>Polypedilum</taxon>
    </lineage>
</organism>
<dbReference type="PANTHER" id="PTHR20905:SF32">
    <property type="entry name" value="ARYLALKYLAMINE N-ACETYLTRANSFERASE-LIKE 7, ISOFORM A"/>
    <property type="match status" value="1"/>
</dbReference>
<accession>A0A9J6CR17</accession>
<reference evidence="1" key="1">
    <citation type="submission" date="2021-03" db="EMBL/GenBank/DDBJ databases">
        <title>Chromosome level genome of the anhydrobiotic midge Polypedilum vanderplanki.</title>
        <authorList>
            <person name="Yoshida Y."/>
            <person name="Kikawada T."/>
            <person name="Gusev O."/>
        </authorList>
    </citation>
    <scope>NUCLEOTIDE SEQUENCE</scope>
    <source>
        <strain evidence="1">NIAS01</strain>
        <tissue evidence="1">Whole body or cell culture</tissue>
    </source>
</reference>
<gene>
    <name evidence="1" type="ORF">PVAND_013687</name>
</gene>